<reference evidence="2 3" key="1">
    <citation type="journal article" date="2015" name="Microbiome">
        <title>Genomic resolution of linkages in carbon, nitrogen, and sulfur cycling among widespread estuary sediment bacteria.</title>
        <authorList>
            <person name="Baker B.J."/>
            <person name="Lazar C.S."/>
            <person name="Teske A.P."/>
            <person name="Dick G.J."/>
        </authorList>
    </citation>
    <scope>NUCLEOTIDE SEQUENCE [LARGE SCALE GENOMIC DNA]</scope>
    <source>
        <strain evidence="2">SM23_40</strain>
    </source>
</reference>
<organism evidence="2 3">
    <name type="scientific">candidate division TA06 bacterium SM23_40</name>
    <dbReference type="NCBI Taxonomy" id="1703774"/>
    <lineage>
        <taxon>Bacteria</taxon>
        <taxon>Bacteria division TA06</taxon>
    </lineage>
</organism>
<feature type="region of interest" description="Disordered" evidence="1">
    <location>
        <begin position="74"/>
        <end position="107"/>
    </location>
</feature>
<proteinExistence type="predicted"/>
<name>A0A0S8GE63_UNCT6</name>
<dbReference type="EMBL" id="LJUI01000022">
    <property type="protein sequence ID" value="KPK70109.1"/>
    <property type="molecule type" value="Genomic_DNA"/>
</dbReference>
<evidence type="ECO:0000313" key="2">
    <source>
        <dbReference type="EMBL" id="KPK70109.1"/>
    </source>
</evidence>
<accession>A0A0S8GE63</accession>
<sequence>MDRLASATVSYPGSRPINDGVAPGAAWTRDRVGSTIALRPVPHQTSDRVRSTMALRPVLHQTRDRLGSAIALDAQSRRTPDRVRSAITPGPGSRLERIAGPQRRVFN</sequence>
<comment type="caution">
    <text evidence="2">The sequence shown here is derived from an EMBL/GenBank/DDBJ whole genome shotgun (WGS) entry which is preliminary data.</text>
</comment>
<protein>
    <submittedName>
        <fullName evidence="2">Uncharacterized protein</fullName>
    </submittedName>
</protein>
<dbReference type="AlphaFoldDB" id="A0A0S8GE63"/>
<gene>
    <name evidence="2" type="ORF">AMJ82_04055</name>
</gene>
<dbReference type="Proteomes" id="UP000051717">
    <property type="component" value="Unassembled WGS sequence"/>
</dbReference>
<evidence type="ECO:0000256" key="1">
    <source>
        <dbReference type="SAM" id="MobiDB-lite"/>
    </source>
</evidence>
<feature type="compositionally biased region" description="Basic and acidic residues" evidence="1">
    <location>
        <begin position="75"/>
        <end position="84"/>
    </location>
</feature>
<evidence type="ECO:0000313" key="3">
    <source>
        <dbReference type="Proteomes" id="UP000051717"/>
    </source>
</evidence>